<sequence>MATFQVGFSFEAFYLQLDSTSHGLSNRFSFYSLSFLHSGACMGKLTAGIVSAYAGVLNTVIGSSLISSAVIFAMIGLHSVASVVLIGISYGYFSGVCTATMAPLISLLTPEISDLGIRIGISFAISGIGALVGTCTICFLDRHSRSAQSVTICGSIMFAFMQFILKICQKTAGVYSKEAGV</sequence>
<organism evidence="2 3">
    <name type="scientific">Rhizopogon vesiculosus</name>
    <dbReference type="NCBI Taxonomy" id="180088"/>
    <lineage>
        <taxon>Eukaryota</taxon>
        <taxon>Fungi</taxon>
        <taxon>Dikarya</taxon>
        <taxon>Basidiomycota</taxon>
        <taxon>Agaricomycotina</taxon>
        <taxon>Agaricomycetes</taxon>
        <taxon>Agaricomycetidae</taxon>
        <taxon>Boletales</taxon>
        <taxon>Suillineae</taxon>
        <taxon>Rhizopogonaceae</taxon>
        <taxon>Rhizopogon</taxon>
    </lineage>
</organism>
<feature type="transmembrane region" description="Helical" evidence="1">
    <location>
        <begin position="52"/>
        <end position="76"/>
    </location>
</feature>
<dbReference type="SUPFAM" id="SSF103473">
    <property type="entry name" value="MFS general substrate transporter"/>
    <property type="match status" value="1"/>
</dbReference>
<gene>
    <name evidence="2" type="ORF">AZE42_08335</name>
</gene>
<evidence type="ECO:0008006" key="4">
    <source>
        <dbReference type="Google" id="ProtNLM"/>
    </source>
</evidence>
<keyword evidence="1" id="KW-0812">Transmembrane</keyword>
<evidence type="ECO:0000313" key="3">
    <source>
        <dbReference type="Proteomes" id="UP000183567"/>
    </source>
</evidence>
<feature type="transmembrane region" description="Helical" evidence="1">
    <location>
        <begin position="117"/>
        <end position="140"/>
    </location>
</feature>
<dbReference type="OrthoDB" id="2692538at2759"/>
<name>A0A1J8Q6J9_9AGAM</name>
<dbReference type="Proteomes" id="UP000183567">
    <property type="component" value="Unassembled WGS sequence"/>
</dbReference>
<protein>
    <recommendedName>
        <fullName evidence="4">Major facilitator superfamily (MFS) profile domain-containing protein</fullName>
    </recommendedName>
</protein>
<dbReference type="AlphaFoldDB" id="A0A1J8Q6J9"/>
<dbReference type="InterPro" id="IPR036259">
    <property type="entry name" value="MFS_trans_sf"/>
</dbReference>
<feature type="transmembrane region" description="Helical" evidence="1">
    <location>
        <begin position="147"/>
        <end position="165"/>
    </location>
</feature>
<accession>A0A1J8Q6J9</accession>
<feature type="transmembrane region" description="Helical" evidence="1">
    <location>
        <begin position="83"/>
        <end position="105"/>
    </location>
</feature>
<keyword evidence="1" id="KW-0472">Membrane</keyword>
<evidence type="ECO:0000313" key="2">
    <source>
        <dbReference type="EMBL" id="OJA15595.1"/>
    </source>
</evidence>
<reference evidence="2 3" key="1">
    <citation type="submission" date="2016-03" db="EMBL/GenBank/DDBJ databases">
        <title>Comparative genomics of the ectomycorrhizal sister species Rhizopogon vinicolor and Rhizopogon vesiculosus (Basidiomycota: Boletales) reveals a divergence of the mating type B locus.</title>
        <authorList>
            <person name="Mujic A.B."/>
            <person name="Kuo A."/>
            <person name="Tritt A."/>
            <person name="Lipzen A."/>
            <person name="Chen C."/>
            <person name="Johnson J."/>
            <person name="Sharma A."/>
            <person name="Barry K."/>
            <person name="Grigoriev I.V."/>
            <person name="Spatafora J.W."/>
        </authorList>
    </citation>
    <scope>NUCLEOTIDE SEQUENCE [LARGE SCALE GENOMIC DNA]</scope>
    <source>
        <strain evidence="2 3">AM-OR11-056</strain>
    </source>
</reference>
<proteinExistence type="predicted"/>
<keyword evidence="3" id="KW-1185">Reference proteome</keyword>
<evidence type="ECO:0000256" key="1">
    <source>
        <dbReference type="SAM" id="Phobius"/>
    </source>
</evidence>
<keyword evidence="1" id="KW-1133">Transmembrane helix</keyword>
<comment type="caution">
    <text evidence="2">The sequence shown here is derived from an EMBL/GenBank/DDBJ whole genome shotgun (WGS) entry which is preliminary data.</text>
</comment>
<dbReference type="EMBL" id="LVVM01003008">
    <property type="protein sequence ID" value="OJA15595.1"/>
    <property type="molecule type" value="Genomic_DNA"/>
</dbReference>